<dbReference type="Pfam" id="PF13365">
    <property type="entry name" value="Trypsin_2"/>
    <property type="match status" value="1"/>
</dbReference>
<dbReference type="GO" id="GO:0006508">
    <property type="term" value="P:proteolysis"/>
    <property type="evidence" value="ECO:0007669"/>
    <property type="project" value="UniProtKB-KW"/>
</dbReference>
<dbReference type="InterPro" id="IPR043504">
    <property type="entry name" value="Peptidase_S1_PA_chymotrypsin"/>
</dbReference>
<keyword evidence="2" id="KW-0378">Hydrolase</keyword>
<evidence type="ECO:0000313" key="3">
    <source>
        <dbReference type="Proteomes" id="UP000277498"/>
    </source>
</evidence>
<reference evidence="2 3" key="1">
    <citation type="submission" date="2018-11" db="EMBL/GenBank/DDBJ databases">
        <authorList>
            <person name="Criscuolo A."/>
        </authorList>
    </citation>
    <scope>NUCLEOTIDE SEQUENCE [LARGE SCALE GENOMIC DNA]</scope>
    <source>
        <strain evidence="2">ACIP111625</strain>
    </source>
</reference>
<accession>A0A3P5XPX1</accession>
<feature type="region of interest" description="Disordered" evidence="1">
    <location>
        <begin position="1"/>
        <end position="86"/>
    </location>
</feature>
<dbReference type="PANTHER" id="PTHR43019">
    <property type="entry name" value="SERINE ENDOPROTEASE DEGS"/>
    <property type="match status" value="1"/>
</dbReference>
<dbReference type="Gene3D" id="2.40.10.10">
    <property type="entry name" value="Trypsin-like serine proteases"/>
    <property type="match status" value="2"/>
</dbReference>
<dbReference type="AlphaFoldDB" id="A0A3P5XPX1"/>
<dbReference type="Proteomes" id="UP000277498">
    <property type="component" value="Unassembled WGS sequence"/>
</dbReference>
<dbReference type="EC" id="3.4.21.107" evidence="2"/>
<dbReference type="PANTHER" id="PTHR43019:SF23">
    <property type="entry name" value="PROTEASE DO-LIKE 5, CHLOROPLASTIC"/>
    <property type="match status" value="1"/>
</dbReference>
<evidence type="ECO:0000313" key="2">
    <source>
        <dbReference type="EMBL" id="VDC32890.1"/>
    </source>
</evidence>
<keyword evidence="2" id="KW-0645">Protease</keyword>
<dbReference type="InterPro" id="IPR001940">
    <property type="entry name" value="Peptidase_S1C"/>
</dbReference>
<protein>
    <submittedName>
        <fullName evidence="2">Serine protease Do-like HtrA</fullName>
        <ecNumber evidence="2">3.4.21.107</ecNumber>
    </submittedName>
</protein>
<evidence type="ECO:0000256" key="1">
    <source>
        <dbReference type="SAM" id="MobiDB-lite"/>
    </source>
</evidence>
<dbReference type="SUPFAM" id="SSF50494">
    <property type="entry name" value="Trypsin-like serine proteases"/>
    <property type="match status" value="1"/>
</dbReference>
<keyword evidence="3" id="KW-1185">Reference proteome</keyword>
<sequence>MTPGPSPGEKPAGPILGTPAPGSTPELPKVADAGPGVAPGTPGLGTAPDGPAPIRAPEAGGETAAADPMPKVAPVAETPKPKVSGTLKGSGTGFYITRTTLLTAAHVIEGCSAVGLADGTPLEILAADPSLDVAVLGGAPDVGAWLKLSALEVPKLGENVTALGYPYSTSLDQGLTVTSGNVSALRGIDGSSNRVMITAPVQPGNSGGPLLNKKGAVIGVVVSRVDDMAMLKETGSLPQNMNFAVPSGPLITFLAKNRISRPQGDGVGGDLSVELPKAYEDAVVPLHCFR</sequence>
<dbReference type="EMBL" id="UXAW01000096">
    <property type="protein sequence ID" value="VDC32890.1"/>
    <property type="molecule type" value="Genomic_DNA"/>
</dbReference>
<organism evidence="2 3">
    <name type="scientific">Pseudogemmobacter humi</name>
    <dbReference type="NCBI Taxonomy" id="2483812"/>
    <lineage>
        <taxon>Bacteria</taxon>
        <taxon>Pseudomonadati</taxon>
        <taxon>Pseudomonadota</taxon>
        <taxon>Alphaproteobacteria</taxon>
        <taxon>Rhodobacterales</taxon>
        <taxon>Paracoccaceae</taxon>
        <taxon>Pseudogemmobacter</taxon>
    </lineage>
</organism>
<proteinExistence type="predicted"/>
<name>A0A3P5XPX1_9RHOB</name>
<dbReference type="GO" id="GO:0004252">
    <property type="term" value="F:serine-type endopeptidase activity"/>
    <property type="evidence" value="ECO:0007669"/>
    <property type="project" value="InterPro"/>
</dbReference>
<dbReference type="InterPro" id="IPR009003">
    <property type="entry name" value="Peptidase_S1_PA"/>
</dbReference>
<gene>
    <name evidence="2" type="primary">htrA</name>
    <name evidence="2" type="ORF">XINFAN_03479</name>
</gene>
<dbReference type="PRINTS" id="PR00834">
    <property type="entry name" value="PROTEASES2C"/>
</dbReference>